<dbReference type="GO" id="GO:0000785">
    <property type="term" value="C:chromatin"/>
    <property type="evidence" value="ECO:0007669"/>
    <property type="project" value="TreeGrafter"/>
</dbReference>
<evidence type="ECO:0000256" key="2">
    <source>
        <dbReference type="ARBA" id="ARBA00023117"/>
    </source>
</evidence>
<proteinExistence type="predicted"/>
<evidence type="ECO:0000313" key="7">
    <source>
        <dbReference type="EMBL" id="KAI1716235.1"/>
    </source>
</evidence>
<feature type="compositionally biased region" description="Low complexity" evidence="4">
    <location>
        <begin position="293"/>
        <end position="314"/>
    </location>
</feature>
<dbReference type="Proteomes" id="UP001201812">
    <property type="component" value="Unassembled WGS sequence"/>
</dbReference>
<keyword evidence="1" id="KW-0677">Repeat</keyword>
<evidence type="ECO:0000259" key="6">
    <source>
        <dbReference type="PROSITE" id="PS51525"/>
    </source>
</evidence>
<dbReference type="EMBL" id="JAKKPZ010000010">
    <property type="protein sequence ID" value="KAI1716235.1"/>
    <property type="molecule type" value="Genomic_DNA"/>
</dbReference>
<dbReference type="GO" id="GO:0006338">
    <property type="term" value="P:chromatin remodeling"/>
    <property type="evidence" value="ECO:0007669"/>
    <property type="project" value="TreeGrafter"/>
</dbReference>
<dbReference type="InterPro" id="IPR043509">
    <property type="entry name" value="Bromo_Brdt_II"/>
</dbReference>
<feature type="region of interest" description="Disordered" evidence="4">
    <location>
        <begin position="246"/>
        <end position="370"/>
    </location>
</feature>
<feature type="compositionally biased region" description="Basic residues" evidence="4">
    <location>
        <begin position="254"/>
        <end position="267"/>
    </location>
</feature>
<evidence type="ECO:0000313" key="8">
    <source>
        <dbReference type="Proteomes" id="UP001201812"/>
    </source>
</evidence>
<evidence type="ECO:0000256" key="3">
    <source>
        <dbReference type="PROSITE-ProRule" id="PRU00035"/>
    </source>
</evidence>
<dbReference type="PROSITE" id="PS50014">
    <property type="entry name" value="BROMODOMAIN_2"/>
    <property type="match status" value="2"/>
</dbReference>
<dbReference type="GO" id="GO:0005634">
    <property type="term" value="C:nucleus"/>
    <property type="evidence" value="ECO:0007669"/>
    <property type="project" value="TreeGrafter"/>
</dbReference>
<gene>
    <name evidence="7" type="ORF">DdX_07271</name>
</gene>
<name>A0AAD4R4W4_9BILA</name>
<dbReference type="PROSITE" id="PS00633">
    <property type="entry name" value="BROMODOMAIN_1"/>
    <property type="match status" value="1"/>
</dbReference>
<comment type="caution">
    <text evidence="7">The sequence shown here is derived from an EMBL/GenBank/DDBJ whole genome shotgun (WGS) entry which is preliminary data.</text>
</comment>
<feature type="region of interest" description="Disordered" evidence="4">
    <location>
        <begin position="634"/>
        <end position="663"/>
    </location>
</feature>
<feature type="compositionally biased region" description="Basic and acidic residues" evidence="4">
    <location>
        <begin position="31"/>
        <end position="50"/>
    </location>
</feature>
<feature type="compositionally biased region" description="Basic and acidic residues" evidence="4">
    <location>
        <begin position="344"/>
        <end position="356"/>
    </location>
</feature>
<dbReference type="CDD" id="cd05498">
    <property type="entry name" value="Bromo_Brdt_II_like"/>
    <property type="match status" value="1"/>
</dbReference>
<dbReference type="InterPro" id="IPR001487">
    <property type="entry name" value="Bromodomain"/>
</dbReference>
<dbReference type="InterPro" id="IPR018359">
    <property type="entry name" value="Bromodomain_CS"/>
</dbReference>
<feature type="compositionally biased region" description="Polar residues" evidence="4">
    <location>
        <begin position="1065"/>
        <end position="1074"/>
    </location>
</feature>
<dbReference type="PANTHER" id="PTHR22880">
    <property type="entry name" value="FALZ-RELATED BROMODOMAIN-CONTAINING PROTEINS"/>
    <property type="match status" value="1"/>
</dbReference>
<dbReference type="InterPro" id="IPR031354">
    <property type="entry name" value="BRD4_CDT"/>
</dbReference>
<dbReference type="InterPro" id="IPR050935">
    <property type="entry name" value="Bromo_chromatin_reader"/>
</dbReference>
<dbReference type="FunFam" id="1.20.1270.220:FF:000001">
    <property type="entry name" value="bromodomain-containing protein 2 isoform X1"/>
    <property type="match status" value="1"/>
</dbReference>
<dbReference type="GO" id="GO:0006355">
    <property type="term" value="P:regulation of DNA-templated transcription"/>
    <property type="evidence" value="ECO:0007669"/>
    <property type="project" value="TreeGrafter"/>
</dbReference>
<protein>
    <submittedName>
        <fullName evidence="7">Bromodomain-containing protein</fullName>
    </submittedName>
</protein>
<keyword evidence="8" id="KW-1185">Reference proteome</keyword>
<feature type="domain" description="Bromo" evidence="5">
    <location>
        <begin position="399"/>
        <end position="471"/>
    </location>
</feature>
<organism evidence="7 8">
    <name type="scientific">Ditylenchus destructor</name>
    <dbReference type="NCBI Taxonomy" id="166010"/>
    <lineage>
        <taxon>Eukaryota</taxon>
        <taxon>Metazoa</taxon>
        <taxon>Ecdysozoa</taxon>
        <taxon>Nematoda</taxon>
        <taxon>Chromadorea</taxon>
        <taxon>Rhabditida</taxon>
        <taxon>Tylenchina</taxon>
        <taxon>Tylenchomorpha</taxon>
        <taxon>Sphaerularioidea</taxon>
        <taxon>Anguinidae</taxon>
        <taxon>Anguininae</taxon>
        <taxon>Ditylenchus</taxon>
    </lineage>
</organism>
<feature type="compositionally biased region" description="Basic and acidic residues" evidence="4">
    <location>
        <begin position="1037"/>
        <end position="1061"/>
    </location>
</feature>
<dbReference type="PRINTS" id="PR00503">
    <property type="entry name" value="BROMODOMAIN"/>
</dbReference>
<dbReference type="InterPro" id="IPR027353">
    <property type="entry name" value="NET_dom"/>
</dbReference>
<dbReference type="PROSITE" id="PS51525">
    <property type="entry name" value="NET"/>
    <property type="match status" value="1"/>
</dbReference>
<dbReference type="InterPro" id="IPR036427">
    <property type="entry name" value="Bromodomain-like_sf"/>
</dbReference>
<accession>A0AAD4R4W4</accession>
<dbReference type="SUPFAM" id="SSF47370">
    <property type="entry name" value="Bromodomain"/>
    <property type="match status" value="2"/>
</dbReference>
<sequence>MLSTNGKPGFVGESSNGSVKRENVESAEGETSVKRRPSEDDENAKDRSVKEGSVNSENGGLSMPASSSAADAMSDDNETGNPTEQQHEHDEAETSTANEEPAIPSGSVNGWESPPQDAVNGIIQPRVIPPVGKPTRHTNQLEFIAKEVLKPVRSHKHAWPFLKPVDAIKLNIPDYHKVIKRPMDLNTIEQRLKNIYYYSADDCLRDIQTTFTNCFLYNEESETGVYAMGKSLEQLILSKLNKIPQEEHEIPRPTMKRPAAKGSKKIGARTSGHSESVARSIGASRESSIQRGLPDSSSSVPAPSSSGLPSGSDVMPPNEAIARPSKVQKGVKRKADTTTSFDEETTKIPPKRDVRPSKRTAPPPIDYTQLKPRYKGKFNEQMKYCQKILTELLNKKSRNCTTFAWPFYEPVNPEALGLSDYFDYIKNPMDLSTIKKKMDARQYATIAEFRDDIILMLNNCFLYNPEDQPVNQCGKQLKAFFESKWNKMPEEIEEPTVSASTSAAGSSIVLKEEKPVIVSPTSKVAKNLPSPSAIIGNLKHIDDDDQIELILLEVQAEQSRVNDVLSKLQQHSKELLELKFKRREARSQGKSLPVLTQDMHSHIKSSLGAPLVMHSPPVSKSFPSVPKLVHTAPVASIQGDSKLQKRPPGRPKVPKDHHSMHTEPALPTVPHHAPAPEAIYPPIEQKISPAVPVVMPPDQTVPGPSKVKPPPSRGDDYMFNSDDEHSSEPMTYEEKRHLSLSINKLPGDCLTKVVSIIESREHLKDFNPEEIEIDFETLKPTTLRELEAYVKACLDKKSRKSNVPKTPSEIQSKKKELESKLQTLGGPPQTPGKLANGDRATTSRNLPPQGRQVRPGDASSSESSSSGSSSSDSDSSDSSDSESGQKDNWSSSPKKSPKLPHQNGPVEAKASFINQTVPFDGKPISPQASLGSNIQQRAPIVAAKPKPTSHVHSGAAPLLETSNPLEISAGIDGSVLDHLLPMNNMEKNKPQSAVSNMGSWNTLAKKAPGDMGMAALANGPRLQENATQAFAQFRKVAMEKQEKRKQLKVEEENRRKQREQEQQQMSNRAVASSSRVEEPPQKPDIEALREKERRKREAMDHVDLTSQMELMANFENF</sequence>
<evidence type="ECO:0000259" key="5">
    <source>
        <dbReference type="PROSITE" id="PS50014"/>
    </source>
</evidence>
<dbReference type="PANTHER" id="PTHR22880:SF225">
    <property type="entry name" value="BROMODOMAIN-CONTAINING PROTEIN BET-1-RELATED"/>
    <property type="match status" value="1"/>
</dbReference>
<dbReference type="Gene3D" id="1.20.1270.220">
    <property type="match status" value="1"/>
</dbReference>
<dbReference type="Pfam" id="PF00439">
    <property type="entry name" value="Bromodomain"/>
    <property type="match status" value="2"/>
</dbReference>
<feature type="compositionally biased region" description="Basic and acidic residues" evidence="4">
    <location>
        <begin position="1075"/>
        <end position="1103"/>
    </location>
</feature>
<feature type="domain" description="Bromo" evidence="5">
    <location>
        <begin position="153"/>
        <end position="225"/>
    </location>
</feature>
<dbReference type="Pfam" id="PF17105">
    <property type="entry name" value="BRD4_CDT"/>
    <property type="match status" value="1"/>
</dbReference>
<feature type="domain" description="NET" evidence="6">
    <location>
        <begin position="720"/>
        <end position="801"/>
    </location>
</feature>
<dbReference type="SMART" id="SM00297">
    <property type="entry name" value="BROMO"/>
    <property type="match status" value="2"/>
</dbReference>
<keyword evidence="2 3" id="KW-0103">Bromodomain</keyword>
<dbReference type="InterPro" id="IPR038336">
    <property type="entry name" value="NET_sf"/>
</dbReference>
<reference evidence="7" key="1">
    <citation type="submission" date="2022-01" db="EMBL/GenBank/DDBJ databases">
        <title>Genome Sequence Resource for Two Populations of Ditylenchus destructor, the Migratory Endoparasitic Phytonematode.</title>
        <authorList>
            <person name="Zhang H."/>
            <person name="Lin R."/>
            <person name="Xie B."/>
        </authorList>
    </citation>
    <scope>NUCLEOTIDE SEQUENCE</scope>
    <source>
        <strain evidence="7">BazhouSP</strain>
    </source>
</reference>
<dbReference type="Gene3D" id="1.20.920.10">
    <property type="entry name" value="Bromodomain-like"/>
    <property type="match status" value="2"/>
</dbReference>
<dbReference type="AlphaFoldDB" id="A0AAD4R4W4"/>
<feature type="region of interest" description="Disordered" evidence="4">
    <location>
        <begin position="1037"/>
        <end position="1117"/>
    </location>
</feature>
<evidence type="ECO:0000256" key="1">
    <source>
        <dbReference type="ARBA" id="ARBA00022737"/>
    </source>
</evidence>
<feature type="region of interest" description="Disordered" evidence="4">
    <location>
        <begin position="821"/>
        <end position="929"/>
    </location>
</feature>
<evidence type="ECO:0000256" key="4">
    <source>
        <dbReference type="SAM" id="MobiDB-lite"/>
    </source>
</evidence>
<feature type="region of interest" description="Disordered" evidence="4">
    <location>
        <begin position="1"/>
        <end position="119"/>
    </location>
</feature>
<dbReference type="Pfam" id="PF17035">
    <property type="entry name" value="BET"/>
    <property type="match status" value="1"/>
</dbReference>
<feature type="compositionally biased region" description="Low complexity" evidence="4">
    <location>
        <begin position="859"/>
        <end position="873"/>
    </location>
</feature>